<keyword evidence="2" id="KW-1185">Reference proteome</keyword>
<organism evidence="1 2">
    <name type="scientific">Chamaesiphon polymorphus CCALA 037</name>
    <dbReference type="NCBI Taxonomy" id="2107692"/>
    <lineage>
        <taxon>Bacteria</taxon>
        <taxon>Bacillati</taxon>
        <taxon>Cyanobacteriota</taxon>
        <taxon>Cyanophyceae</taxon>
        <taxon>Gomontiellales</taxon>
        <taxon>Chamaesiphonaceae</taxon>
        <taxon>Chamaesiphon</taxon>
    </lineage>
</organism>
<comment type="caution">
    <text evidence="1">The sequence shown here is derived from an EMBL/GenBank/DDBJ whole genome shotgun (WGS) entry which is preliminary data.</text>
</comment>
<dbReference type="Proteomes" id="UP000238937">
    <property type="component" value="Unassembled WGS sequence"/>
</dbReference>
<accession>A0A2T1GDK4</accession>
<dbReference type="OrthoDB" id="796434at2"/>
<evidence type="ECO:0000313" key="1">
    <source>
        <dbReference type="EMBL" id="PSB55478.1"/>
    </source>
</evidence>
<gene>
    <name evidence="1" type="ORF">C7B77_14900</name>
</gene>
<name>A0A2T1GDK4_9CYAN</name>
<proteinExistence type="predicted"/>
<evidence type="ECO:0000313" key="2">
    <source>
        <dbReference type="Proteomes" id="UP000238937"/>
    </source>
</evidence>
<sequence>MTLFHIFGSPSSIDRDILVFVDTLPELEASKTLAKQLARTIQAHFKDAKPPNINFGILDNGVITKTLKGIPDETNNAILATYGFHPQPHQLAVTRPVVRDLDAKNQRVARVILSFYSRTTHREGVTQALRGDFNAKCAMLSQLDFSVPIDFGKQAASEVEIYKSIAFQLGQSLALAEGVELYTKEDIGSHFPLFGAALRREPITPECRQALENAKQRFLNINFT</sequence>
<reference evidence="1 2" key="1">
    <citation type="submission" date="2018-03" db="EMBL/GenBank/DDBJ databases">
        <title>The ancient ancestry and fast evolution of plastids.</title>
        <authorList>
            <person name="Moore K.R."/>
            <person name="Magnabosco C."/>
            <person name="Momper L."/>
            <person name="Gold D.A."/>
            <person name="Bosak T."/>
            <person name="Fournier G.P."/>
        </authorList>
    </citation>
    <scope>NUCLEOTIDE SEQUENCE [LARGE SCALE GENOMIC DNA]</scope>
    <source>
        <strain evidence="1 2">CCALA 037</strain>
    </source>
</reference>
<dbReference type="EMBL" id="PVWO01000184">
    <property type="protein sequence ID" value="PSB55478.1"/>
    <property type="molecule type" value="Genomic_DNA"/>
</dbReference>
<dbReference type="AlphaFoldDB" id="A0A2T1GDK4"/>
<protein>
    <submittedName>
        <fullName evidence="1">Uncharacterized protein</fullName>
    </submittedName>
</protein>